<evidence type="ECO:0000313" key="2">
    <source>
        <dbReference type="Proteomes" id="UP000242491"/>
    </source>
</evidence>
<reference evidence="1 2" key="1">
    <citation type="submission" date="2015-08" db="EMBL/GenBank/DDBJ databases">
        <title>Harvesting phage genomes from a metagenomic dataset.</title>
        <authorList>
            <person name="Sible E."/>
            <person name="Malki K."/>
            <person name="Watkins S.C."/>
            <person name="Putonti C."/>
        </authorList>
    </citation>
    <scope>NUCLEOTIDE SEQUENCE [LARGE SCALE GENOMIC DNA]</scope>
</reference>
<evidence type="ECO:0008006" key="3">
    <source>
        <dbReference type="Google" id="ProtNLM"/>
    </source>
</evidence>
<proteinExistence type="predicted"/>
<dbReference type="Proteomes" id="UP000242491">
    <property type="component" value="Segment"/>
</dbReference>
<dbReference type="EMBL" id="KT372690">
    <property type="protein sequence ID" value="ALM62313.1"/>
    <property type="molecule type" value="Genomic_DNA"/>
</dbReference>
<accession>A0A0S1WFC7</accession>
<evidence type="ECO:0000313" key="1">
    <source>
        <dbReference type="EMBL" id="ALM62313.1"/>
    </source>
</evidence>
<name>A0A0S1WFC7_9CAUD</name>
<protein>
    <recommendedName>
        <fullName evidence="3">Phage protein</fullName>
    </recommendedName>
</protein>
<organism evidence="1 2">
    <name type="scientific">Pseudomonas phage Gallinipper</name>
    <dbReference type="NCBI Taxonomy" id="1701859"/>
    <lineage>
        <taxon>Viruses</taxon>
        <taxon>Duplodnaviria</taxon>
        <taxon>Heunggongvirae</taxon>
        <taxon>Uroviricota</taxon>
        <taxon>Caudoviricetes</taxon>
        <taxon>Lindbergviridae</taxon>
        <taxon>Pbunavirus</taxon>
        <taxon>Pbunavirus PB1</taxon>
    </lineage>
</organism>
<sequence>MILRRDSELIAAHLQMLRAMRGRSVSAGWYSTARYPDKAGGSVGIQVARIARLNEYGGTIDHPGGTRYIRDAIVRGRFVGVRFVRNDFPGETEVTKPHRITIPARPFMRYAWNLFSADRAAIQNRIAMRLARGQITPDQALAQIGLALEGYIARSIRTGPWVANSASTVRRKGFNRPLVDTAHMLQSISSRVT</sequence>